<evidence type="ECO:0000313" key="5">
    <source>
        <dbReference type="Proteomes" id="UP000225706"/>
    </source>
</evidence>
<dbReference type="Pfam" id="PF03564">
    <property type="entry name" value="DUF1759"/>
    <property type="match status" value="1"/>
</dbReference>
<feature type="compositionally biased region" description="Polar residues" evidence="2">
    <location>
        <begin position="1"/>
        <end position="12"/>
    </location>
</feature>
<dbReference type="InterPro" id="IPR019080">
    <property type="entry name" value="YqaJ_viral_recombinase"/>
</dbReference>
<dbReference type="Gene3D" id="3.10.20.90">
    <property type="entry name" value="Phosphatidylinositol 3-kinase Catalytic Subunit, Chain A, domain 1"/>
    <property type="match status" value="1"/>
</dbReference>
<dbReference type="PROSITE" id="PS50966">
    <property type="entry name" value="ZF_SWIM"/>
    <property type="match status" value="1"/>
</dbReference>
<feature type="compositionally biased region" description="Polar residues" evidence="2">
    <location>
        <begin position="1276"/>
        <end position="1292"/>
    </location>
</feature>
<dbReference type="Pfam" id="PF05380">
    <property type="entry name" value="Peptidase_A17"/>
    <property type="match status" value="2"/>
</dbReference>
<feature type="region of interest" description="Disordered" evidence="2">
    <location>
        <begin position="101"/>
        <end position="125"/>
    </location>
</feature>
<dbReference type="Gene3D" id="3.90.320.10">
    <property type="match status" value="1"/>
</dbReference>
<name>A0A2B4SH88_STYPI</name>
<dbReference type="EMBL" id="LSMT01000056">
    <property type="protein sequence ID" value="PFX30044.1"/>
    <property type="molecule type" value="Genomic_DNA"/>
</dbReference>
<dbReference type="PANTHER" id="PTHR47331">
    <property type="entry name" value="PHD-TYPE DOMAIN-CONTAINING PROTEIN"/>
    <property type="match status" value="1"/>
</dbReference>
<accession>A0A2B4SH88</accession>
<feature type="compositionally biased region" description="Low complexity" evidence="2">
    <location>
        <begin position="363"/>
        <end position="373"/>
    </location>
</feature>
<feature type="domain" description="SWIM-type" evidence="3">
    <location>
        <begin position="1381"/>
        <end position="1418"/>
    </location>
</feature>
<sequence length="1837" mass="207967">MLTLSTAVQSPQRGLYSPERKYSSQTAATPVSLALRPPSYRDLSSPGYVTASPRKPASFDNSNTAALTTTSVTWSFCRGPGGEVPPTVSSLVEDGSVVLASTPSASRSTSTPHFGGPSRNESHSLQVEEPVDTFIDKLREGQETAFQWSFTSFQTHSSVALLRAQEQQRLPPLELFKFTGKPIEWPKFIERFRDQIHNKTTLTNSDRMAYLFQNLDGEAKKAVESLGVTGHSYPTGLKTLKCQFGNPNSVATAYLNDMLNSAYVPSNDREALRDYYYQVKACTTWCVKMRLPMKLRVRWFEYIDGRSDRSTLVEFEQWLRKRVETLFNPLEDFICEEWNKKQRYPKAKPNLKLNSLATTTRGSPDALSNSSDLSDSKVAQTQSLNKEREKAPSNKKGCVICKYTHPVAFCPVFKSEHLQERRKIAREHGLCFNCLKTNHQVKNCPSTKRCLKERCGRSHPTLLHKDLRVESRSSLTSNESSFIQTSASPKENARNPEPVSNSLPIVQTNINQVCFQPQRKVLLQVLPVRIHSQGNTVDTYAVLDPGSDSILIRKDLAERLQLVGETYRLNINTVGNEATTQNLDRVSFSLSSKEQPDPVMVHGAWVIKKLNIPSLKLSTKRTVEQWNHLSDVDLPELQGGDVMVLIGADMAHLLIHLEVRQGRRDEPIAVKTWMDAVWKWKFSEDAINAVRRNFYMDDLLASKQNCDEATGLAKDLIGILATGGFRLTKWMSNSREVLTAIPSSEVACDIIHLDRNGLPQERALGVKWCAEQDLLSLEQAKSKFPNTKRGILSATSSVFDPLGLAAPYVIKAKVIIQELWRRQIEWDSELPNDILQKRQGSKEGLKSNDHDSPVVWLPPRPMPKALTIPRLELQAAVVATSLRSKIVEEIDIEIDQTHFWSDSRIVLHYLSNTQRRFSTYVSHRVAEIVSNSDVNDWHHIPGKMNVADDCTRGKDIQQLTPKCRWISGPEFLMLPEAEWPSTKEVPIVDETELEFKGSVLAVSTTSSTNMVQWKKYSSWRKLSRQYAWWMRYKFILRILPISSLNLARLRVLKKAMATGALELSHVNRENITVAHPDFPRLQSEESAGIRRPPGIKKSISWGNRSDYTRSLSPQSLTVAVFLVEKSGRLLNLEEGRNTEAGTINTIMSENLSLPPSASQVFCVWLISPLLRKTGTSTWGRGQPVKCKTNMAPEVSDSSVKLSENDIPGASLCGRKPEELKTDELKFWLRCRGDNGKGLKTKAQLVKRINDYISSGRDKKIFDPDPNKIYSQRKESQSTSAANDDSTSCTTQPLKYPANDWSLSLQKMPVFTRANIDVHIAKTGKRIANKDQHSIPTALQKGKRFDDDEYLEEIRCACDENYFYVKAQCTHSFSKNDLPHQLKIALNIISGNVEHAVCTCISGNAGLCNHMIGLMFKLCKFTIYKCTVTTDLSHEADQQATLACTSKLQQWHQKGGGKKIKPEPVMEMVIEKTKLNDTKTRSGVKCLLYEARRNCLHDMKAEQILRATLSTTEPNCGFTHMSNVQVQESKETKYGKCPKGSYTSYQVGYSEANFTAVADINTITRLALPIAVNLVYPQLPLRNSDETLQIPDGMSNDELSFLRGLEVDEKKINEIENESREQANSARWSEERRWRFTASNFHTISKRQRNHDNFADSLINPKEVKTVYTEHGKRYESTALLEYHKFMFHQKTPVKVLPCGLVVSKDFPILGASPDSRVNDTGCVYHFGIAEVKCPYKYFNVHPLNAADDSKFFMEKISDKQCKLKENHMYYSQVQGQMGITGAMWCDFIVYTKVGLYVQRISFDPDFWNQLRQQLVSYFFNHFIHFAAKSYSEQQNDN</sequence>
<dbReference type="GO" id="GO:0006281">
    <property type="term" value="P:DNA repair"/>
    <property type="evidence" value="ECO:0007669"/>
    <property type="project" value="UniProtKB-ARBA"/>
</dbReference>
<feature type="region of interest" description="Disordered" evidence="2">
    <location>
        <begin position="1"/>
        <end position="62"/>
    </location>
</feature>
<proteinExistence type="predicted"/>
<dbReference type="SUPFAM" id="SSF52980">
    <property type="entry name" value="Restriction endonuclease-like"/>
    <property type="match status" value="1"/>
</dbReference>
<feature type="region of interest" description="Disordered" evidence="2">
    <location>
        <begin position="1271"/>
        <end position="1292"/>
    </location>
</feature>
<dbReference type="InterPro" id="IPR011604">
    <property type="entry name" value="PDDEXK-like_dom_sf"/>
</dbReference>
<dbReference type="Pfam" id="PF09588">
    <property type="entry name" value="YqaJ"/>
    <property type="match status" value="1"/>
</dbReference>
<dbReference type="OrthoDB" id="5956630at2759"/>
<comment type="caution">
    <text evidence="4">The sequence shown here is derived from an EMBL/GenBank/DDBJ whole genome shotgun (WGS) entry which is preliminary data.</text>
</comment>
<dbReference type="InterPro" id="IPR008042">
    <property type="entry name" value="Retrotrans_Pao"/>
</dbReference>
<protein>
    <recommendedName>
        <fullName evidence="3">SWIM-type domain-containing protein</fullName>
    </recommendedName>
</protein>
<evidence type="ECO:0000259" key="3">
    <source>
        <dbReference type="PROSITE" id="PS50966"/>
    </source>
</evidence>
<keyword evidence="1" id="KW-0862">Zinc</keyword>
<evidence type="ECO:0000313" key="4">
    <source>
        <dbReference type="EMBL" id="PFX30044.1"/>
    </source>
</evidence>
<dbReference type="InterPro" id="IPR005312">
    <property type="entry name" value="DUF1759"/>
</dbReference>
<feature type="region of interest" description="Disordered" evidence="2">
    <location>
        <begin position="478"/>
        <end position="497"/>
    </location>
</feature>
<dbReference type="CDD" id="cd22343">
    <property type="entry name" value="PDDEXK_lambda_exonuclease-like"/>
    <property type="match status" value="1"/>
</dbReference>
<keyword evidence="1" id="KW-0479">Metal-binding</keyword>
<keyword evidence="5" id="KW-1185">Reference proteome</keyword>
<dbReference type="InterPro" id="IPR011335">
    <property type="entry name" value="Restrct_endonuc-II-like"/>
</dbReference>
<evidence type="ECO:0000256" key="2">
    <source>
        <dbReference type="SAM" id="MobiDB-lite"/>
    </source>
</evidence>
<dbReference type="Proteomes" id="UP000225706">
    <property type="component" value="Unassembled WGS sequence"/>
</dbReference>
<organism evidence="4 5">
    <name type="scientific">Stylophora pistillata</name>
    <name type="common">Smooth cauliflower coral</name>
    <dbReference type="NCBI Taxonomy" id="50429"/>
    <lineage>
        <taxon>Eukaryota</taxon>
        <taxon>Metazoa</taxon>
        <taxon>Cnidaria</taxon>
        <taxon>Anthozoa</taxon>
        <taxon>Hexacorallia</taxon>
        <taxon>Scleractinia</taxon>
        <taxon>Astrocoeniina</taxon>
        <taxon>Pocilloporidae</taxon>
        <taxon>Stylophora</taxon>
    </lineage>
</organism>
<dbReference type="GO" id="GO:0008270">
    <property type="term" value="F:zinc ion binding"/>
    <property type="evidence" value="ECO:0007669"/>
    <property type="project" value="UniProtKB-KW"/>
</dbReference>
<dbReference type="PANTHER" id="PTHR47331:SF5">
    <property type="entry name" value="RIBONUCLEASE H"/>
    <property type="match status" value="1"/>
</dbReference>
<evidence type="ECO:0000256" key="1">
    <source>
        <dbReference type="PROSITE-ProRule" id="PRU00325"/>
    </source>
</evidence>
<gene>
    <name evidence="4" type="ORF">AWC38_SpisGene5150</name>
</gene>
<dbReference type="InterPro" id="IPR007527">
    <property type="entry name" value="Znf_SWIM"/>
</dbReference>
<feature type="compositionally biased region" description="Low complexity" evidence="2">
    <location>
        <begin position="101"/>
        <end position="112"/>
    </location>
</feature>
<keyword evidence="1" id="KW-0863">Zinc-finger</keyword>
<reference evidence="5" key="1">
    <citation type="journal article" date="2017" name="bioRxiv">
        <title>Comparative analysis of the genomes of Stylophora pistillata and Acropora digitifera provides evidence for extensive differences between species of corals.</title>
        <authorList>
            <person name="Voolstra C.R."/>
            <person name="Li Y."/>
            <person name="Liew Y.J."/>
            <person name="Baumgarten S."/>
            <person name="Zoccola D."/>
            <person name="Flot J.-F."/>
            <person name="Tambutte S."/>
            <person name="Allemand D."/>
            <person name="Aranda M."/>
        </authorList>
    </citation>
    <scope>NUCLEOTIDE SEQUENCE [LARGE SCALE GENOMIC DNA]</scope>
</reference>
<feature type="region of interest" description="Disordered" evidence="2">
    <location>
        <begin position="358"/>
        <end position="390"/>
    </location>
</feature>